<feature type="compositionally biased region" description="Polar residues" evidence="2">
    <location>
        <begin position="1012"/>
        <end position="1025"/>
    </location>
</feature>
<feature type="region of interest" description="Disordered" evidence="2">
    <location>
        <begin position="942"/>
        <end position="1028"/>
    </location>
</feature>
<gene>
    <name evidence="5" type="primary">LOC119637060</name>
</gene>
<dbReference type="Pfam" id="PF00397">
    <property type="entry name" value="WW"/>
    <property type="match status" value="1"/>
</dbReference>
<feature type="region of interest" description="Disordered" evidence="2">
    <location>
        <begin position="340"/>
        <end position="440"/>
    </location>
</feature>
<keyword evidence="4" id="KW-1185">Reference proteome</keyword>
<evidence type="ECO:0000313" key="4">
    <source>
        <dbReference type="Proteomes" id="UP000092443"/>
    </source>
</evidence>
<feature type="compositionally biased region" description="Polar residues" evidence="2">
    <location>
        <begin position="403"/>
        <end position="415"/>
    </location>
</feature>
<protein>
    <submittedName>
        <fullName evidence="5">Uncharacterized protein LOC119637060</fullName>
    </submittedName>
</protein>
<feature type="coiled-coil region" evidence="1">
    <location>
        <begin position="797"/>
        <end position="824"/>
    </location>
</feature>
<evidence type="ECO:0000313" key="5">
    <source>
        <dbReference type="RefSeq" id="XP_037888806.1"/>
    </source>
</evidence>
<sequence>MATSSSSTPSSSRMGSASPSVSVICEEVFDETCQPSEEEINDYAILLGIDPVKETHLLYLAKEGLMQALPAEWKICYSEEKCGHYYYNTRTKKSQWDHPLDDVYHNLVDQARRKHALSINNATVITSTTTTMTTTNVTPISTTTTSTPVIDNSDDASQLDSGIRSLQGTDECDNTNNTTNEMSSPSTNNMNNGAVPKQVTTSTNTNSSSGSSTSTSGFSGGVSRFLESRTKNFGSVFMPLKNTRFEVAKTNAQIGLSMRFSGTGAVENFAPKFSIPSKLETEEGGSASASASAVNSTEKKGFTLSGTGAMFLKSRKQMEAGLNQATAIMTNPNNVTNVIVEGAAGTPPGVKSILRDSSLTDMRRRMEREDNDSANNGEDKKSVRFNLDETKMRGSPEEDPSSSRRLTQSPEVSVNSDDDAEDDDPWDDDDDEELNDCVGIGSLPADGIGFQRSLNPFLINDNDKQHVKEVKVIPVTKIQTIQMLKAQSFSMELPERERCKFNDIARSQSVEITQVAPTLNGPVNYLDKIKDSAVVKSLYEDTDSDSKGSSVRSFIINKSEQDSLRSAGPSNNPFDLEELGRKHSRDVEQLEMKIQSNNTDKVGQRSFKATSKLIGLLKKEEPKPCEPVNNHPVEQTPCEPEKESSILEERLQEDHQVWLKEERERLEESLQSEIEDIKREHEQKLKSIRHEYDLRLTSHQHQMDETFELQLEEYRGQQEEELDIKRKAVVDEHKSHMATLQKNHTEILADLERDLKSEEEILKKEHTNKLLEMRDKLNHELEMERQRMRENGEDRLYEKVRCEKRLLEDKYRCLKEKYIRLKTDVKLSLERRNRRREAQALQQSLHTTTTTGSETERSLSNKPSIGNSENRSFSYSTSCQNSVGASTGTGGRCSKPPVPPKAHLQHPAKDQLQHGERSGERNTTQTNRKLGIASKYIKHLQAQDDTTSMSQSDTTISNNYSRGRYLPAPATILSDNGNSDSEAFQSNQENNNNARSSNIGGGTLQRKKQFSRLKSASTSRLNSDNYKIDRPCTPVENLRHQLQKLEDLEDQFPENTLDTTYHLRYPFSDISNNDHAGGTSSELEFFKHRIHLERDSVRRAKESLRTQRTNFRARQREIKQRHKSMITRHSLDQLIQEEKELTEMEVNLHRTRALLGEKVIRLRHLEQSLLRIYEKEKPIMDSLGVEQKEDATLSDLSSHSSSGFSSTDFASGADTQNLNKRKDLYQLESNECIKNLEILNAEIKEILDILGKGGHTGGLQVPLISPSELSWSHMLNHGNLPSPNGGHSNHNLQQQQLNVVNGVAGSVAVSQPIHSIPTLADRLETYRQLASGRMQNSLLAANTIVSQSPRAVNYTTSLVERTRDLRNWLRQAKNEHELLSGMTATLGLSGVHANSAMAASSTLTANASGGSGTQANL</sequence>
<dbReference type="Gene3D" id="3.30.1470.10">
    <property type="entry name" value="Photosystem I PsaD, reaction center subunit II"/>
    <property type="match status" value="1"/>
</dbReference>
<dbReference type="PANTHER" id="PTHR21715:SF0">
    <property type="entry name" value="RH04127P"/>
    <property type="match status" value="1"/>
</dbReference>
<dbReference type="SMART" id="SM00456">
    <property type="entry name" value="WW"/>
    <property type="match status" value="1"/>
</dbReference>
<feature type="region of interest" description="Disordered" evidence="2">
    <location>
        <begin position="137"/>
        <end position="220"/>
    </location>
</feature>
<feature type="region of interest" description="Disordered" evidence="2">
    <location>
        <begin position="561"/>
        <end position="580"/>
    </location>
</feature>
<feature type="region of interest" description="Disordered" evidence="2">
    <location>
        <begin position="836"/>
        <end position="929"/>
    </location>
</feature>
<name>A0A9C5YZB1_9MUSC</name>
<accession>A0A9C5YZB1</accession>
<dbReference type="PROSITE" id="PS01159">
    <property type="entry name" value="WW_DOMAIN_1"/>
    <property type="match status" value="1"/>
</dbReference>
<feature type="compositionally biased region" description="Low complexity" evidence="2">
    <location>
        <begin position="1194"/>
        <end position="1212"/>
    </location>
</feature>
<keyword evidence="1" id="KW-0175">Coiled coil</keyword>
<organism evidence="4 5">
    <name type="scientific">Glossina fuscipes</name>
    <dbReference type="NCBI Taxonomy" id="7396"/>
    <lineage>
        <taxon>Eukaryota</taxon>
        <taxon>Metazoa</taxon>
        <taxon>Ecdysozoa</taxon>
        <taxon>Arthropoda</taxon>
        <taxon>Hexapoda</taxon>
        <taxon>Insecta</taxon>
        <taxon>Pterygota</taxon>
        <taxon>Neoptera</taxon>
        <taxon>Endopterygota</taxon>
        <taxon>Diptera</taxon>
        <taxon>Brachycera</taxon>
        <taxon>Muscomorpha</taxon>
        <taxon>Hippoboscoidea</taxon>
        <taxon>Glossinidae</taxon>
        <taxon>Glossina</taxon>
    </lineage>
</organism>
<dbReference type="KEGG" id="gfs:119637060"/>
<evidence type="ECO:0000256" key="2">
    <source>
        <dbReference type="SAM" id="MobiDB-lite"/>
    </source>
</evidence>
<dbReference type="PROSITE" id="PS50020">
    <property type="entry name" value="WW_DOMAIN_2"/>
    <property type="match status" value="1"/>
</dbReference>
<feature type="compositionally biased region" description="Polar residues" evidence="2">
    <location>
        <begin position="860"/>
        <end position="886"/>
    </location>
</feature>
<evidence type="ECO:0000256" key="1">
    <source>
        <dbReference type="SAM" id="Coils"/>
    </source>
</evidence>
<feature type="compositionally biased region" description="Acidic residues" evidence="2">
    <location>
        <begin position="416"/>
        <end position="435"/>
    </location>
</feature>
<feature type="region of interest" description="Disordered" evidence="2">
    <location>
        <begin position="1194"/>
        <end position="1213"/>
    </location>
</feature>
<feature type="domain" description="WW" evidence="3">
    <location>
        <begin position="67"/>
        <end position="101"/>
    </location>
</feature>
<reference evidence="5" key="1">
    <citation type="submission" date="2025-08" db="UniProtKB">
        <authorList>
            <consortium name="RefSeq"/>
        </authorList>
    </citation>
    <scope>IDENTIFICATION</scope>
    <source>
        <tissue evidence="5">Whole body pupa</tissue>
    </source>
</reference>
<feature type="coiled-coil region" evidence="1">
    <location>
        <begin position="660"/>
        <end position="691"/>
    </location>
</feature>
<dbReference type="SUPFAM" id="SSF51045">
    <property type="entry name" value="WW domain"/>
    <property type="match status" value="1"/>
</dbReference>
<dbReference type="InterPro" id="IPR001202">
    <property type="entry name" value="WW_dom"/>
</dbReference>
<dbReference type="CDD" id="cd00201">
    <property type="entry name" value="WW"/>
    <property type="match status" value="1"/>
</dbReference>
<feature type="compositionally biased region" description="Low complexity" evidence="2">
    <location>
        <begin position="137"/>
        <end position="150"/>
    </location>
</feature>
<feature type="compositionally biased region" description="Low complexity" evidence="2">
    <location>
        <begin position="981"/>
        <end position="998"/>
    </location>
</feature>
<dbReference type="PANTHER" id="PTHR21715">
    <property type="entry name" value="RH04127P"/>
    <property type="match status" value="1"/>
</dbReference>
<dbReference type="GeneID" id="119637060"/>
<feature type="compositionally biased region" description="Low complexity" evidence="2">
    <location>
        <begin position="199"/>
        <end position="220"/>
    </location>
</feature>
<feature type="compositionally biased region" description="Basic and acidic residues" evidence="2">
    <location>
        <begin position="907"/>
        <end position="920"/>
    </location>
</feature>
<dbReference type="InterPro" id="IPR036020">
    <property type="entry name" value="WW_dom_sf"/>
</dbReference>
<dbReference type="RefSeq" id="XP_037888806.1">
    <property type="nucleotide sequence ID" value="XM_038032878.1"/>
</dbReference>
<feature type="compositionally biased region" description="Basic and acidic residues" evidence="2">
    <location>
        <begin position="377"/>
        <end position="396"/>
    </location>
</feature>
<dbReference type="Proteomes" id="UP000092443">
    <property type="component" value="Unplaced"/>
</dbReference>
<feature type="compositionally biased region" description="Low complexity" evidence="2">
    <location>
        <begin position="943"/>
        <end position="955"/>
    </location>
</feature>
<feature type="coiled-coil region" evidence="1">
    <location>
        <begin position="741"/>
        <end position="768"/>
    </location>
</feature>
<dbReference type="InterPro" id="IPR053233">
    <property type="entry name" value="ABRA-related"/>
</dbReference>
<feature type="compositionally biased region" description="Polar residues" evidence="2">
    <location>
        <begin position="181"/>
        <end position="192"/>
    </location>
</feature>
<feature type="compositionally biased region" description="Polar residues" evidence="2">
    <location>
        <begin position="155"/>
        <end position="168"/>
    </location>
</feature>
<evidence type="ECO:0000259" key="3">
    <source>
        <dbReference type="PROSITE" id="PS50020"/>
    </source>
</evidence>
<proteinExistence type="predicted"/>